<dbReference type="EMBL" id="BONX01000073">
    <property type="protein sequence ID" value="GIH01506.1"/>
    <property type="molecule type" value="Genomic_DNA"/>
</dbReference>
<reference evidence="1 2" key="1">
    <citation type="submission" date="2021-01" db="EMBL/GenBank/DDBJ databases">
        <title>Whole genome shotgun sequence of Plantactinospora mayteni NBRC 109088.</title>
        <authorList>
            <person name="Komaki H."/>
            <person name="Tamura T."/>
        </authorList>
    </citation>
    <scope>NUCLEOTIDE SEQUENCE [LARGE SCALE GENOMIC DNA]</scope>
    <source>
        <strain evidence="1 2">NBRC 109088</strain>
    </source>
</reference>
<dbReference type="Proteomes" id="UP000621500">
    <property type="component" value="Unassembled WGS sequence"/>
</dbReference>
<protein>
    <recommendedName>
        <fullName evidence="3">HEAT repeat domain-containing protein</fullName>
    </recommendedName>
</protein>
<accession>A0ABQ4F3N2</accession>
<evidence type="ECO:0008006" key="3">
    <source>
        <dbReference type="Google" id="ProtNLM"/>
    </source>
</evidence>
<name>A0ABQ4F3N2_9ACTN</name>
<organism evidence="1 2">
    <name type="scientific">Plantactinospora mayteni</name>
    <dbReference type="NCBI Taxonomy" id="566021"/>
    <lineage>
        <taxon>Bacteria</taxon>
        <taxon>Bacillati</taxon>
        <taxon>Actinomycetota</taxon>
        <taxon>Actinomycetes</taxon>
        <taxon>Micromonosporales</taxon>
        <taxon>Micromonosporaceae</taxon>
        <taxon>Plantactinospora</taxon>
    </lineage>
</organism>
<evidence type="ECO:0000313" key="2">
    <source>
        <dbReference type="Proteomes" id="UP000621500"/>
    </source>
</evidence>
<gene>
    <name evidence="1" type="ORF">Pma05_80780</name>
</gene>
<keyword evidence="2" id="KW-1185">Reference proteome</keyword>
<evidence type="ECO:0000313" key="1">
    <source>
        <dbReference type="EMBL" id="GIH01506.1"/>
    </source>
</evidence>
<comment type="caution">
    <text evidence="1">The sequence shown here is derived from an EMBL/GenBank/DDBJ whole genome shotgun (WGS) entry which is preliminary data.</text>
</comment>
<sequence length="225" mass="24361">MFDHYCSAHRHTRFGGPQEPFSERVEQAVRRCARQELASAIGARPDPTATRNSSPNRVSALYALWFCARPADGPLVARVLDAELGGDRDPEVFSFGVNVAGGLLGSGARRSIIDQLVHTLTRVAVDPRIDVRLRGQALRELGNGTTRQTVTSLLSSALASPDLTISSTAALALLGRKARFTNQIRRLAATWPTGPTGPGVPWEVSEVRYALAEEHDRRLAATSKP</sequence>
<proteinExistence type="predicted"/>